<dbReference type="CDD" id="cd01025">
    <property type="entry name" value="TOPRIM_recR"/>
    <property type="match status" value="1"/>
</dbReference>
<keyword evidence="4 7" id="KW-0862">Zinc</keyword>
<evidence type="ECO:0000259" key="8">
    <source>
        <dbReference type="PROSITE" id="PS50880"/>
    </source>
</evidence>
<evidence type="ECO:0000256" key="7">
    <source>
        <dbReference type="HAMAP-Rule" id="MF_00017"/>
    </source>
</evidence>
<keyword evidence="3 7" id="KW-0863">Zinc-finger</keyword>
<dbReference type="NCBIfam" id="TIGR00615">
    <property type="entry name" value="recR"/>
    <property type="match status" value="1"/>
</dbReference>
<dbReference type="PROSITE" id="PS50880">
    <property type="entry name" value="TOPRIM"/>
    <property type="match status" value="1"/>
</dbReference>
<evidence type="ECO:0000256" key="5">
    <source>
        <dbReference type="ARBA" id="ARBA00023172"/>
    </source>
</evidence>
<dbReference type="SMART" id="SM00493">
    <property type="entry name" value="TOPRIM"/>
    <property type="match status" value="1"/>
</dbReference>
<evidence type="ECO:0000256" key="3">
    <source>
        <dbReference type="ARBA" id="ARBA00022771"/>
    </source>
</evidence>
<reference evidence="9" key="1">
    <citation type="submission" date="2020-10" db="EMBL/GenBank/DDBJ databases">
        <authorList>
            <person name="Gilroy R."/>
        </authorList>
    </citation>
    <scope>NUCLEOTIDE SEQUENCE</scope>
    <source>
        <strain evidence="9">14508</strain>
    </source>
</reference>
<dbReference type="PANTHER" id="PTHR30446">
    <property type="entry name" value="RECOMBINATION PROTEIN RECR"/>
    <property type="match status" value="1"/>
</dbReference>
<dbReference type="PROSITE" id="PS01300">
    <property type="entry name" value="RECR"/>
    <property type="match status" value="1"/>
</dbReference>
<proteinExistence type="inferred from homology"/>
<dbReference type="GO" id="GO:0008270">
    <property type="term" value="F:zinc ion binding"/>
    <property type="evidence" value="ECO:0007669"/>
    <property type="project" value="UniProtKB-KW"/>
</dbReference>
<keyword evidence="1 7" id="KW-0479">Metal-binding</keyword>
<organism evidence="9 10">
    <name type="scientific">Candidatus Caccosoma faecigallinarum</name>
    <dbReference type="NCBI Taxonomy" id="2840720"/>
    <lineage>
        <taxon>Bacteria</taxon>
        <taxon>Bacillati</taxon>
        <taxon>Bacillota</taxon>
        <taxon>Bacillota incertae sedis</taxon>
        <taxon>Candidatus Caccosoma</taxon>
    </lineage>
</organism>
<comment type="similarity">
    <text evidence="7">Belongs to the RecR family.</text>
</comment>
<evidence type="ECO:0000256" key="2">
    <source>
        <dbReference type="ARBA" id="ARBA00022763"/>
    </source>
</evidence>
<protein>
    <recommendedName>
        <fullName evidence="7">Recombination protein RecR</fullName>
    </recommendedName>
</protein>
<dbReference type="GO" id="GO:0006310">
    <property type="term" value="P:DNA recombination"/>
    <property type="evidence" value="ECO:0007669"/>
    <property type="project" value="UniProtKB-UniRule"/>
</dbReference>
<dbReference type="GO" id="GO:0003677">
    <property type="term" value="F:DNA binding"/>
    <property type="evidence" value="ECO:0007669"/>
    <property type="project" value="UniProtKB-UniRule"/>
</dbReference>
<dbReference type="SUPFAM" id="SSF111304">
    <property type="entry name" value="Recombination protein RecR"/>
    <property type="match status" value="1"/>
</dbReference>
<feature type="domain" description="Toprim" evidence="8">
    <location>
        <begin position="79"/>
        <end position="174"/>
    </location>
</feature>
<dbReference type="InterPro" id="IPR034137">
    <property type="entry name" value="TOPRIM_RecR"/>
</dbReference>
<dbReference type="InterPro" id="IPR006171">
    <property type="entry name" value="TOPRIM_dom"/>
</dbReference>
<sequence>MDYPQRFQNLIECFKYLPGIGTKTAERMAYDILDMKKERVEEFATALLDVFNLKHCHICGNLCDEDTCNICNESDRDSSLICVVHYPKDVFAFEKMKEYHGVYHVLNGYISPTKGKGEEDINLASLIQRVQNGNIKEVILATNLTVEGEITALYISNMLKEYPVKVTRLAHGLPMGAQLDYADEMTLYRAFSNRKEV</sequence>
<comment type="function">
    <text evidence="7">May play a role in DNA repair. It seems to be involved in an RecBC-independent recombinational process of DNA repair. It may act with RecF and RecO.</text>
</comment>
<evidence type="ECO:0000313" key="9">
    <source>
        <dbReference type="EMBL" id="HIT17873.1"/>
    </source>
</evidence>
<dbReference type="Gene3D" id="3.40.1360.10">
    <property type="match status" value="1"/>
</dbReference>
<dbReference type="Gene3D" id="6.10.250.240">
    <property type="match status" value="1"/>
</dbReference>
<dbReference type="Gene3D" id="1.10.8.420">
    <property type="entry name" value="RecR Domain 1"/>
    <property type="match status" value="1"/>
</dbReference>
<evidence type="ECO:0000256" key="4">
    <source>
        <dbReference type="ARBA" id="ARBA00022833"/>
    </source>
</evidence>
<dbReference type="InterPro" id="IPR000093">
    <property type="entry name" value="DNA_Rcmb_RecR"/>
</dbReference>
<dbReference type="AlphaFoldDB" id="A0A9D1KAQ8"/>
<accession>A0A9D1KAQ8</accession>
<evidence type="ECO:0000313" key="10">
    <source>
        <dbReference type="Proteomes" id="UP000886893"/>
    </source>
</evidence>
<dbReference type="Pfam" id="PF21175">
    <property type="entry name" value="RecR_C"/>
    <property type="match status" value="1"/>
</dbReference>
<name>A0A9D1KAQ8_9FIRM</name>
<evidence type="ECO:0000256" key="1">
    <source>
        <dbReference type="ARBA" id="ARBA00022723"/>
    </source>
</evidence>
<dbReference type="Proteomes" id="UP000886893">
    <property type="component" value="Unassembled WGS sequence"/>
</dbReference>
<keyword evidence="5 7" id="KW-0233">DNA recombination</keyword>
<dbReference type="GO" id="GO:0006281">
    <property type="term" value="P:DNA repair"/>
    <property type="evidence" value="ECO:0007669"/>
    <property type="project" value="UniProtKB-UniRule"/>
</dbReference>
<dbReference type="Pfam" id="PF21176">
    <property type="entry name" value="RecR_HhH"/>
    <property type="match status" value="1"/>
</dbReference>
<dbReference type="Pfam" id="PF02132">
    <property type="entry name" value="RecR_ZnF"/>
    <property type="match status" value="1"/>
</dbReference>
<dbReference type="EMBL" id="DVKI01000183">
    <property type="protein sequence ID" value="HIT17873.1"/>
    <property type="molecule type" value="Genomic_DNA"/>
</dbReference>
<dbReference type="HAMAP" id="MF_00017">
    <property type="entry name" value="RecR"/>
    <property type="match status" value="1"/>
</dbReference>
<comment type="caution">
    <text evidence="9">The sequence shown here is derived from an EMBL/GenBank/DDBJ whole genome shotgun (WGS) entry which is preliminary data.</text>
</comment>
<gene>
    <name evidence="7 9" type="primary">recR</name>
    <name evidence="9" type="ORF">IAD04_05835</name>
</gene>
<keyword evidence="2 7" id="KW-0227">DNA damage</keyword>
<dbReference type="PANTHER" id="PTHR30446:SF0">
    <property type="entry name" value="RECOMBINATION PROTEIN RECR"/>
    <property type="match status" value="1"/>
</dbReference>
<dbReference type="InterPro" id="IPR023627">
    <property type="entry name" value="Rcmb_RecR"/>
</dbReference>
<dbReference type="Pfam" id="PF13662">
    <property type="entry name" value="Toprim_4"/>
    <property type="match status" value="1"/>
</dbReference>
<feature type="zinc finger region" description="C4-type" evidence="7">
    <location>
        <begin position="56"/>
        <end position="71"/>
    </location>
</feature>
<dbReference type="InterPro" id="IPR015967">
    <property type="entry name" value="Rcmb_RecR_Znf"/>
</dbReference>
<keyword evidence="6 7" id="KW-0234">DNA repair</keyword>
<evidence type="ECO:0000256" key="6">
    <source>
        <dbReference type="ARBA" id="ARBA00023204"/>
    </source>
</evidence>
<reference evidence="9" key="2">
    <citation type="journal article" date="2021" name="PeerJ">
        <title>Extensive microbial diversity within the chicken gut microbiome revealed by metagenomics and culture.</title>
        <authorList>
            <person name="Gilroy R."/>
            <person name="Ravi A."/>
            <person name="Getino M."/>
            <person name="Pursley I."/>
            <person name="Horton D.L."/>
            <person name="Alikhan N.F."/>
            <person name="Baker D."/>
            <person name="Gharbi K."/>
            <person name="Hall N."/>
            <person name="Watson M."/>
            <person name="Adriaenssens E.M."/>
            <person name="Foster-Nyarko E."/>
            <person name="Jarju S."/>
            <person name="Secka A."/>
            <person name="Antonio M."/>
            <person name="Oren A."/>
            <person name="Chaudhuri R.R."/>
            <person name="La Ragione R."/>
            <person name="Hildebrand F."/>
            <person name="Pallen M.J."/>
        </authorList>
    </citation>
    <scope>NUCLEOTIDE SEQUENCE</scope>
    <source>
        <strain evidence="9">14508</strain>
    </source>
</reference>